<organism evidence="2 3">
    <name type="scientific">Actinopolymorpha singaporensis</name>
    <dbReference type="NCBI Taxonomy" id="117157"/>
    <lineage>
        <taxon>Bacteria</taxon>
        <taxon>Bacillati</taxon>
        <taxon>Actinomycetota</taxon>
        <taxon>Actinomycetes</taxon>
        <taxon>Propionibacteriales</taxon>
        <taxon>Actinopolymorphaceae</taxon>
        <taxon>Actinopolymorpha</taxon>
    </lineage>
</organism>
<dbReference type="SUPFAM" id="SSF53474">
    <property type="entry name" value="alpha/beta-Hydrolases"/>
    <property type="match status" value="1"/>
</dbReference>
<evidence type="ECO:0000313" key="3">
    <source>
        <dbReference type="Proteomes" id="UP000198983"/>
    </source>
</evidence>
<dbReference type="Pfam" id="PF12697">
    <property type="entry name" value="Abhydrolase_6"/>
    <property type="match status" value="1"/>
</dbReference>
<dbReference type="STRING" id="117157.SAMN04489717_3786"/>
<keyword evidence="3" id="KW-1185">Reference proteome</keyword>
<feature type="domain" description="AB hydrolase-1" evidence="1">
    <location>
        <begin position="15"/>
        <end position="249"/>
    </location>
</feature>
<evidence type="ECO:0000259" key="1">
    <source>
        <dbReference type="Pfam" id="PF12697"/>
    </source>
</evidence>
<proteinExistence type="predicted"/>
<reference evidence="2 3" key="1">
    <citation type="submission" date="2016-10" db="EMBL/GenBank/DDBJ databases">
        <authorList>
            <person name="de Groot N.N."/>
        </authorList>
    </citation>
    <scope>NUCLEOTIDE SEQUENCE [LARGE SCALE GENOMIC DNA]</scope>
    <source>
        <strain evidence="2 3">DSM 22024</strain>
    </source>
</reference>
<sequence>MVSLAYHRQGSGPPLVLLHGLGHRRQGWDPVVPLLAERHDVVAVDLPGFGASPACGGARWREDLSVAVAEFTADLGLDRPHVAGNSLGGALALELAAAGQVASATALAPAGFWTTWERRWALALLHTLRSVAFLPDPVLGAAARSARVRTLAYGLLVGRPDRLTAELVLADALAMRSGPAFRAVARHGRDYAPRGKPRCPVTVAWGTHDRLLLHRQAARARALLPDARHVDLPGCGHSPMNDDPELVASVICQTTGTEDRR</sequence>
<gene>
    <name evidence="2" type="ORF">SAMN04489717_3786</name>
</gene>
<protein>
    <submittedName>
        <fullName evidence="2">Pimeloyl-ACP methyl ester carboxylesterase</fullName>
    </submittedName>
</protein>
<dbReference type="InterPro" id="IPR000073">
    <property type="entry name" value="AB_hydrolase_1"/>
</dbReference>
<dbReference type="AlphaFoldDB" id="A0A1H1UUW1"/>
<dbReference type="Gene3D" id="3.40.50.1820">
    <property type="entry name" value="alpha/beta hydrolase"/>
    <property type="match status" value="1"/>
</dbReference>
<dbReference type="Proteomes" id="UP000198983">
    <property type="component" value="Chromosome I"/>
</dbReference>
<dbReference type="PANTHER" id="PTHR46438:SF11">
    <property type="entry name" value="LIPASE-RELATED"/>
    <property type="match status" value="1"/>
</dbReference>
<dbReference type="EMBL" id="LT629732">
    <property type="protein sequence ID" value="SDS76307.1"/>
    <property type="molecule type" value="Genomic_DNA"/>
</dbReference>
<accession>A0A1H1UUW1</accession>
<evidence type="ECO:0000313" key="2">
    <source>
        <dbReference type="EMBL" id="SDS76307.1"/>
    </source>
</evidence>
<name>A0A1H1UUW1_9ACTN</name>
<dbReference type="PRINTS" id="PR00111">
    <property type="entry name" value="ABHYDROLASE"/>
</dbReference>
<dbReference type="RefSeq" id="WP_197681489.1">
    <property type="nucleotide sequence ID" value="NZ_LT629732.1"/>
</dbReference>
<dbReference type="InterPro" id="IPR029058">
    <property type="entry name" value="AB_hydrolase_fold"/>
</dbReference>
<dbReference type="PANTHER" id="PTHR46438">
    <property type="entry name" value="ALPHA/BETA-HYDROLASES SUPERFAMILY PROTEIN"/>
    <property type="match status" value="1"/>
</dbReference>
<dbReference type="GO" id="GO:0003824">
    <property type="term" value="F:catalytic activity"/>
    <property type="evidence" value="ECO:0007669"/>
    <property type="project" value="UniProtKB-ARBA"/>
</dbReference>